<evidence type="ECO:0000256" key="6">
    <source>
        <dbReference type="SAM" id="Phobius"/>
    </source>
</evidence>
<evidence type="ECO:0000256" key="5">
    <source>
        <dbReference type="SAM" id="MobiDB-lite"/>
    </source>
</evidence>
<name>A0ABS5KU52_9ACTN</name>
<dbReference type="RefSeq" id="WP_212011109.1">
    <property type="nucleotide sequence ID" value="NZ_JAAFYZ010000075.1"/>
</dbReference>
<feature type="compositionally biased region" description="Basic residues" evidence="5">
    <location>
        <begin position="436"/>
        <end position="445"/>
    </location>
</feature>
<feature type="compositionally biased region" description="Low complexity" evidence="5">
    <location>
        <begin position="401"/>
        <end position="412"/>
    </location>
</feature>
<comment type="caution">
    <text evidence="9">The sequence shown here is derived from an EMBL/GenBank/DDBJ whole genome shotgun (WGS) entry which is preliminary data.</text>
</comment>
<organism evidence="9 10">
    <name type="scientific">Catenulispora pinistramenti</name>
    <dbReference type="NCBI Taxonomy" id="2705254"/>
    <lineage>
        <taxon>Bacteria</taxon>
        <taxon>Bacillati</taxon>
        <taxon>Actinomycetota</taxon>
        <taxon>Actinomycetes</taxon>
        <taxon>Catenulisporales</taxon>
        <taxon>Catenulisporaceae</taxon>
        <taxon>Catenulispora</taxon>
    </lineage>
</organism>
<feature type="region of interest" description="Disordered" evidence="5">
    <location>
        <begin position="247"/>
        <end position="269"/>
    </location>
</feature>
<evidence type="ECO:0000256" key="7">
    <source>
        <dbReference type="SAM" id="SignalP"/>
    </source>
</evidence>
<dbReference type="EMBL" id="JAAFYZ010000075">
    <property type="protein sequence ID" value="MBS2549550.1"/>
    <property type="molecule type" value="Genomic_DNA"/>
</dbReference>
<feature type="compositionally biased region" description="Low complexity" evidence="5">
    <location>
        <begin position="49"/>
        <end position="60"/>
    </location>
</feature>
<feature type="region of interest" description="Disordered" evidence="5">
    <location>
        <begin position="49"/>
        <end position="72"/>
    </location>
</feature>
<keyword evidence="6" id="KW-1133">Transmembrane helix</keyword>
<dbReference type="InterPro" id="IPR021109">
    <property type="entry name" value="Peptidase_aspartic_dom_sf"/>
</dbReference>
<feature type="domain" description="Gram-positive cocci surface proteins LPxTG" evidence="8">
    <location>
        <begin position="447"/>
        <end position="485"/>
    </location>
</feature>
<keyword evidence="6" id="KW-0812">Transmembrane</keyword>
<evidence type="ECO:0000256" key="2">
    <source>
        <dbReference type="ARBA" id="ARBA00022525"/>
    </source>
</evidence>
<sequence length="485" mass="48481">MDLTLATRFSATAAAIGLVGGAFVALPAGVAAATAPAAHPAAHPGGYPAARPAAFTPPRADQGAVPAGSIPFSVADPDTAPRPVVTAEIGGVQLLLLLDTGSTGIRVAADKIPSSAVAVTGAARPYGYGSGIQLHGDQANADVVLAGYHTGPLPIELVRSTDCFADKPDCPAAHGAEPAMFGGVLDGIMGVSPEEISGLVNPLWGLQDPAGNHIGRQFAVRYDPAEVSGEILLNVPAAGYGLAQLPRTPPLNHQRSRPANPAKPPSWNPRAVQTCVEGTGLAKTCAPAMFDSGTPEFALNVPGAPAATWPAGRSLTVGVPQARWSATYGTGAGTGVTVTDAPSTDTSGTLIGLPAFAKGPIRFDLAAGTVGFPVPGASAGAAPAPQQRGLVQAAPAPAAAAAVQPAASQHAATTQRPAAPHRTTTKSARRQPSSRPFHKTGKKARSLPDTGVPLSAALGAVTALTALLAGIGTVLAARRRPDHKA</sequence>
<evidence type="ECO:0000259" key="8">
    <source>
        <dbReference type="PROSITE" id="PS50847"/>
    </source>
</evidence>
<evidence type="ECO:0000313" key="9">
    <source>
        <dbReference type="EMBL" id="MBS2549550.1"/>
    </source>
</evidence>
<evidence type="ECO:0000256" key="4">
    <source>
        <dbReference type="ARBA" id="ARBA00023088"/>
    </source>
</evidence>
<evidence type="ECO:0000256" key="3">
    <source>
        <dbReference type="ARBA" id="ARBA00022729"/>
    </source>
</evidence>
<keyword evidence="4" id="KW-0572">Peptidoglycan-anchor</keyword>
<evidence type="ECO:0000313" key="10">
    <source>
        <dbReference type="Proteomes" id="UP000730482"/>
    </source>
</evidence>
<dbReference type="PROSITE" id="PS50847">
    <property type="entry name" value="GRAM_POS_ANCHORING"/>
    <property type="match status" value="1"/>
</dbReference>
<feature type="chain" id="PRO_5046347345" description="Gram-positive cocci surface proteins LPxTG domain-containing protein" evidence="7">
    <location>
        <begin position="25"/>
        <end position="485"/>
    </location>
</feature>
<feature type="transmembrane region" description="Helical" evidence="6">
    <location>
        <begin position="454"/>
        <end position="477"/>
    </location>
</feature>
<proteinExistence type="predicted"/>
<evidence type="ECO:0000256" key="1">
    <source>
        <dbReference type="ARBA" id="ARBA00022512"/>
    </source>
</evidence>
<dbReference type="SUPFAM" id="SSF50630">
    <property type="entry name" value="Acid proteases"/>
    <property type="match status" value="1"/>
</dbReference>
<keyword evidence="3 7" id="KW-0732">Signal</keyword>
<accession>A0ABS5KU52</accession>
<feature type="region of interest" description="Disordered" evidence="5">
    <location>
        <begin position="401"/>
        <end position="449"/>
    </location>
</feature>
<reference evidence="9 10" key="1">
    <citation type="submission" date="2020-02" db="EMBL/GenBank/DDBJ databases">
        <title>Acidophilic actinobacteria isolated from forest soil.</title>
        <authorList>
            <person name="Golinska P."/>
        </authorList>
    </citation>
    <scope>NUCLEOTIDE SEQUENCE [LARGE SCALE GENOMIC DNA]</scope>
    <source>
        <strain evidence="9 10">NL8</strain>
    </source>
</reference>
<keyword evidence="10" id="KW-1185">Reference proteome</keyword>
<protein>
    <recommendedName>
        <fullName evidence="8">Gram-positive cocci surface proteins LPxTG domain-containing protein</fullName>
    </recommendedName>
</protein>
<feature type="signal peptide" evidence="7">
    <location>
        <begin position="1"/>
        <end position="24"/>
    </location>
</feature>
<dbReference type="Proteomes" id="UP000730482">
    <property type="component" value="Unassembled WGS sequence"/>
</dbReference>
<keyword evidence="1" id="KW-0134">Cell wall</keyword>
<keyword evidence="2" id="KW-0964">Secreted</keyword>
<keyword evidence="6" id="KW-0472">Membrane</keyword>
<gene>
    <name evidence="9" type="ORF">KGQ19_22055</name>
</gene>
<dbReference type="InterPro" id="IPR019931">
    <property type="entry name" value="LPXTG_anchor"/>
</dbReference>